<keyword evidence="3" id="KW-0456">Lyase</keyword>
<keyword evidence="1" id="KW-0479">Metal-binding</keyword>
<dbReference type="GO" id="GO:0016102">
    <property type="term" value="P:diterpenoid biosynthetic process"/>
    <property type="evidence" value="ECO:0007669"/>
    <property type="project" value="InterPro"/>
</dbReference>
<dbReference type="InterPro" id="IPR008949">
    <property type="entry name" value="Isoprenoid_synthase_dom_sf"/>
</dbReference>
<gene>
    <name evidence="6" type="ORF">HHK36_023763</name>
</gene>
<keyword evidence="2" id="KW-0460">Magnesium</keyword>
<evidence type="ECO:0000313" key="6">
    <source>
        <dbReference type="EMBL" id="KAF8391458.1"/>
    </source>
</evidence>
<dbReference type="Pfam" id="PF03936">
    <property type="entry name" value="Terpene_synth_C"/>
    <property type="match status" value="2"/>
</dbReference>
<dbReference type="PANTHER" id="PTHR31225:SF98">
    <property type="entry name" value="TERPENE SYNTHASE 9-RELATED"/>
    <property type="match status" value="1"/>
</dbReference>
<feature type="domain" description="Terpene synthase N-terminal" evidence="4">
    <location>
        <begin position="14"/>
        <end position="85"/>
    </location>
</feature>
<dbReference type="SUPFAM" id="SSF48239">
    <property type="entry name" value="Terpenoid cyclases/Protein prenyltransferases"/>
    <property type="match status" value="1"/>
</dbReference>
<dbReference type="SUPFAM" id="SSF48576">
    <property type="entry name" value="Terpenoid synthases"/>
    <property type="match status" value="1"/>
</dbReference>
<organism evidence="6 7">
    <name type="scientific">Tetracentron sinense</name>
    <name type="common">Spur-leaf</name>
    <dbReference type="NCBI Taxonomy" id="13715"/>
    <lineage>
        <taxon>Eukaryota</taxon>
        <taxon>Viridiplantae</taxon>
        <taxon>Streptophyta</taxon>
        <taxon>Embryophyta</taxon>
        <taxon>Tracheophyta</taxon>
        <taxon>Spermatophyta</taxon>
        <taxon>Magnoliopsida</taxon>
        <taxon>Trochodendrales</taxon>
        <taxon>Trochodendraceae</taxon>
        <taxon>Tetracentron</taxon>
    </lineage>
</organism>
<dbReference type="EMBL" id="JABCRI010000017">
    <property type="protein sequence ID" value="KAF8391458.1"/>
    <property type="molecule type" value="Genomic_DNA"/>
</dbReference>
<dbReference type="Gene3D" id="1.10.600.10">
    <property type="entry name" value="Farnesyl Diphosphate Synthase"/>
    <property type="match status" value="2"/>
</dbReference>
<dbReference type="InterPro" id="IPR044814">
    <property type="entry name" value="Terpene_cyclase_plant_C1"/>
</dbReference>
<name>A0A835D5I0_TETSI</name>
<feature type="domain" description="Terpene synthase metal-binding" evidence="5">
    <location>
        <begin position="143"/>
        <end position="260"/>
    </location>
</feature>
<dbReference type="GO" id="GO:0000287">
    <property type="term" value="F:magnesium ion binding"/>
    <property type="evidence" value="ECO:0007669"/>
    <property type="project" value="InterPro"/>
</dbReference>
<dbReference type="InterPro" id="IPR001906">
    <property type="entry name" value="Terpene_synth_N"/>
</dbReference>
<dbReference type="Pfam" id="PF01397">
    <property type="entry name" value="Terpene_synth"/>
    <property type="match status" value="1"/>
</dbReference>
<dbReference type="Proteomes" id="UP000655225">
    <property type="component" value="Unassembled WGS sequence"/>
</dbReference>
<dbReference type="InterPro" id="IPR005630">
    <property type="entry name" value="Terpene_synthase_metal-bd"/>
</dbReference>
<dbReference type="OMA" id="DVHEREN"/>
<evidence type="ECO:0000256" key="3">
    <source>
        <dbReference type="ARBA" id="ARBA00023239"/>
    </source>
</evidence>
<evidence type="ECO:0000313" key="7">
    <source>
        <dbReference type="Proteomes" id="UP000655225"/>
    </source>
</evidence>
<evidence type="ECO:0000256" key="1">
    <source>
        <dbReference type="ARBA" id="ARBA00022723"/>
    </source>
</evidence>
<keyword evidence="7" id="KW-1185">Reference proteome</keyword>
<dbReference type="Gene3D" id="1.50.10.130">
    <property type="entry name" value="Terpene synthase, N-terminal domain"/>
    <property type="match status" value="1"/>
</dbReference>
<dbReference type="InterPro" id="IPR050148">
    <property type="entry name" value="Terpene_synthase-like"/>
</dbReference>
<evidence type="ECO:0000259" key="5">
    <source>
        <dbReference type="Pfam" id="PF03936"/>
    </source>
</evidence>
<evidence type="ECO:0000259" key="4">
    <source>
        <dbReference type="Pfam" id="PF01397"/>
    </source>
</evidence>
<dbReference type="AlphaFoldDB" id="A0A835D5I0"/>
<sequence length="411" mass="46969">MSKQCNFGFNPGKTDAFNKFKNRSGGFMESLSQDYEGLLSLYEASHLGINGEDVLKEAMEFSVKHLKSLMGQLESDQADQVQNSLEVPSHWRMPRAEARNFIDVYEMDDTKSLHLLELAKLDFNLVQSVYQSDLRDLSRWWRDLSFVEKLSFSRDRLMENFLWAIGIISEPQFSKCRKGLTKFTCILTAIDDIYDIYGSLDELKRFTDAVDRQDLKIGRTFLIDNPPVAMDKLPDYRKICYLAMINFANELAYDALKDHGFDERGYSVNNGSSDCLKLGSELFYWSSLITRLSDDLGTSKAEMVRGDVAKSIQCYMNKVGVSEKQAREHIEGLVKDSWKKLNGECVKTSFPRPIVNMSLNMARTAQFIFQHGNGIGTSEGVTKDRVMSSFIEPIPIEEFDRTVMQQGITMF</sequence>
<dbReference type="InterPro" id="IPR008930">
    <property type="entry name" value="Terpenoid_cyclase/PrenylTrfase"/>
</dbReference>
<proteinExistence type="predicted"/>
<dbReference type="PANTHER" id="PTHR31225">
    <property type="entry name" value="OS04G0344100 PROTEIN-RELATED"/>
    <property type="match status" value="1"/>
</dbReference>
<protein>
    <submittedName>
        <fullName evidence="6">Uncharacterized protein</fullName>
    </submittedName>
</protein>
<dbReference type="OrthoDB" id="1936865at2759"/>
<reference evidence="6 7" key="1">
    <citation type="submission" date="2020-04" db="EMBL/GenBank/DDBJ databases">
        <title>Plant Genome Project.</title>
        <authorList>
            <person name="Zhang R.-G."/>
        </authorList>
    </citation>
    <scope>NUCLEOTIDE SEQUENCE [LARGE SCALE GENOMIC DNA]</scope>
    <source>
        <strain evidence="6">YNK0</strain>
        <tissue evidence="6">Leaf</tissue>
    </source>
</reference>
<dbReference type="GO" id="GO:0010333">
    <property type="term" value="F:terpene synthase activity"/>
    <property type="evidence" value="ECO:0007669"/>
    <property type="project" value="InterPro"/>
</dbReference>
<evidence type="ECO:0000256" key="2">
    <source>
        <dbReference type="ARBA" id="ARBA00022842"/>
    </source>
</evidence>
<feature type="domain" description="Terpene synthase metal-binding" evidence="5">
    <location>
        <begin position="273"/>
        <end position="340"/>
    </location>
</feature>
<dbReference type="InterPro" id="IPR036965">
    <property type="entry name" value="Terpene_synth_N_sf"/>
</dbReference>
<accession>A0A835D5I0</accession>
<comment type="caution">
    <text evidence="6">The sequence shown here is derived from an EMBL/GenBank/DDBJ whole genome shotgun (WGS) entry which is preliminary data.</text>
</comment>
<dbReference type="CDD" id="cd00684">
    <property type="entry name" value="Terpene_cyclase_plant_C1"/>
    <property type="match status" value="1"/>
</dbReference>